<keyword evidence="8" id="KW-1185">Reference proteome</keyword>
<accession>A0ABR0D553</accession>
<comment type="subcellular location">
    <subcellularLocation>
        <location evidence="1">Membrane</location>
        <topology evidence="1">Single-pass membrane protein</topology>
    </subcellularLocation>
</comment>
<dbReference type="CDD" id="cd00303">
    <property type="entry name" value="retropepsin_like"/>
    <property type="match status" value="1"/>
</dbReference>
<dbReference type="PANTHER" id="PTHR24291">
    <property type="entry name" value="CYTOCHROME P450 FAMILY 4"/>
    <property type="match status" value="1"/>
</dbReference>
<dbReference type="EMBL" id="JAYDYQ010002533">
    <property type="protein sequence ID" value="KAK4484389.1"/>
    <property type="molecule type" value="Genomic_DNA"/>
</dbReference>
<feature type="region of interest" description="Disordered" evidence="5">
    <location>
        <begin position="247"/>
        <end position="279"/>
    </location>
</feature>
<feature type="region of interest" description="Disordered" evidence="5">
    <location>
        <begin position="46"/>
        <end position="70"/>
    </location>
</feature>
<evidence type="ECO:0000256" key="2">
    <source>
        <dbReference type="ARBA" id="ARBA00010617"/>
    </source>
</evidence>
<dbReference type="Pfam" id="PF08284">
    <property type="entry name" value="RVP_2"/>
    <property type="match status" value="1"/>
</dbReference>
<dbReference type="PRINTS" id="PR00385">
    <property type="entry name" value="P450"/>
</dbReference>
<feature type="compositionally biased region" description="Polar residues" evidence="5">
    <location>
        <begin position="257"/>
        <end position="271"/>
    </location>
</feature>
<evidence type="ECO:0000256" key="1">
    <source>
        <dbReference type="ARBA" id="ARBA00004167"/>
    </source>
</evidence>
<dbReference type="InterPro" id="IPR017972">
    <property type="entry name" value="Cyt_P450_CS"/>
</dbReference>
<keyword evidence="3" id="KW-0560">Oxidoreductase</keyword>
<dbReference type="InterPro" id="IPR050196">
    <property type="entry name" value="Cytochrome_P450_Monoox"/>
</dbReference>
<dbReference type="InterPro" id="IPR021109">
    <property type="entry name" value="Peptidase_aspartic_dom_sf"/>
</dbReference>
<feature type="coiled-coil region" evidence="4">
    <location>
        <begin position="7"/>
        <end position="34"/>
    </location>
</feature>
<evidence type="ECO:0000259" key="6">
    <source>
        <dbReference type="Pfam" id="PF19259"/>
    </source>
</evidence>
<dbReference type="PRINTS" id="PR00463">
    <property type="entry name" value="EP450I"/>
</dbReference>
<dbReference type="PANTHER" id="PTHR24291:SF183">
    <property type="entry name" value="CYTOCHROME P450 97B3, CHLOROPLASTIC"/>
    <property type="match status" value="1"/>
</dbReference>
<feature type="compositionally biased region" description="Polar residues" evidence="5">
    <location>
        <begin position="59"/>
        <end position="70"/>
    </location>
</feature>
<evidence type="ECO:0000256" key="3">
    <source>
        <dbReference type="ARBA" id="ARBA00023002"/>
    </source>
</evidence>
<dbReference type="InterPro" id="IPR045358">
    <property type="entry name" value="Ty3_capsid"/>
</dbReference>
<evidence type="ECO:0000313" key="7">
    <source>
        <dbReference type="EMBL" id="KAK4484389.1"/>
    </source>
</evidence>
<dbReference type="Proteomes" id="UP001291926">
    <property type="component" value="Unassembled WGS sequence"/>
</dbReference>
<dbReference type="SUPFAM" id="SSF50630">
    <property type="entry name" value="Acid proteases"/>
    <property type="match status" value="1"/>
</dbReference>
<comment type="caution">
    <text evidence="7">The sequence shown here is derived from an EMBL/GenBank/DDBJ whole genome shotgun (WGS) entry which is preliminary data.</text>
</comment>
<dbReference type="Gene3D" id="2.40.70.10">
    <property type="entry name" value="Acid Proteases"/>
    <property type="match status" value="1"/>
</dbReference>
<sequence>MAANTRSQDIQKELDQLKATSMGLEQKVDQCMEEMRRNFAELMSERQSVHRGDPALNESPRNNSIHTGNSSHYFSTRQTMRLDFPKFYGENLKDWIYKCEQYFDIDETPDTSKVKLAGLNMEGRALHWHQSYVKMRRGIIHWEEYVQALQHRFGLLMFDDPISEMKKLRQSTTVQNYLDIFDELLHKVEIPEEYAISMFLTGLREDIELPVRMLTPKTLQKAYSLARLQEQTNGAMHKRPFTTNANRSAAILPSPPNRSLTSSSNNTQQPYKATPKASKVLSTTEMDEKRAKGLCFWCDDKYTFGHQCGKRRQVWLMDVEEAEKRYESDTEVDQKEEEEHNALVPMVSMHAMTGMTNFNTMRLTGTQGGKVVNILIDSGSTHNFLDLQVARKLGCKLEKTTPLAIAVAGGDHIYSEHCCKSFTWSMHGTPFTIDVMVLPLGGCDLVLGVQWLISLGTIEWNFSELFMKFTIEGKRNQRRLWVGDFIRKMAVLLLKFWFSGLIHLKRTLRGKISTCSSRDFPLSILEDKDVLEGRVLLHAFLHATFRPPLYPLQFSSMDEAPAWRYSGKGSIRPCRFAPPVLSYEWLLKSLRNSTMADRYFNVICSDPVGRLGEAPTPKLRKQGRISGGSCSLISGELQFKAFCGHNQDHLQPNRRQGMRGGCRLGSVGDGGWQSGKAGGRVGRGLRAGKAGNGSPPACRLANAPGDFGPSLMNLMLLHDGGGRGSRLDMCQSSTNTDETKTTKPMNLLDNASNLLTNFLSGGKIGSMPTAEGAVSDLFGKPLFFSLYDWFLEHGSVYKLAFGPKAFVVISDPIVARHILRENAFSYDKGVLADILEPIMGKGLIPADLDTWKLRRRVIAPGFHALYLEAMAKMFTDCSLRMTTKFEKLLDLEASRGGTKIELELESEFSSLALDIIGLGVFNYDFGSVTKESPVIKAVYGTLFEAEHRSTFYVPYWKIPLANWLVPRQRKFQTDLKVINDCLDGLIRNAKETREEADVEKLQQRDYLNIKDASLLRFLVDMRGVDADDRQLRDDLMTMLIAGHETTAAVLTWAVFLLAQHPSKMRKAQAEIDTVLGQGRMTFEAIKKLEYLRLIVVESLRLYPQPPLLIRRSLKPDQLPGGYRGNKDGYSIPAGTDIFVSVYNLHRSPYFWDNPDDFEPERFQRQKASDGIEGWAGFDPSRSPGALYPNEVISDFAFLPFGGGPRKCVGDQFALMESTIALAVLLQKFDVNLKGPPESVELVTGATIHTKNGMWCQLQKRQSKDP</sequence>
<feature type="domain" description="Ty3 transposon capsid-like protein" evidence="6">
    <location>
        <begin position="102"/>
        <end position="249"/>
    </location>
</feature>
<comment type="similarity">
    <text evidence="2">Belongs to the cytochrome P450 family.</text>
</comment>
<keyword evidence="4" id="KW-0175">Coiled coil</keyword>
<evidence type="ECO:0000256" key="4">
    <source>
        <dbReference type="SAM" id="Coils"/>
    </source>
</evidence>
<dbReference type="Pfam" id="PF00067">
    <property type="entry name" value="p450"/>
    <property type="match status" value="1"/>
</dbReference>
<evidence type="ECO:0000313" key="8">
    <source>
        <dbReference type="Proteomes" id="UP001291926"/>
    </source>
</evidence>
<dbReference type="CDD" id="cd11046">
    <property type="entry name" value="CYP97"/>
    <property type="match status" value="1"/>
</dbReference>
<protein>
    <recommendedName>
        <fullName evidence="6">Ty3 transposon capsid-like protein domain-containing protein</fullName>
    </recommendedName>
</protein>
<organism evidence="7 8">
    <name type="scientific">Penstemon davidsonii</name>
    <dbReference type="NCBI Taxonomy" id="160366"/>
    <lineage>
        <taxon>Eukaryota</taxon>
        <taxon>Viridiplantae</taxon>
        <taxon>Streptophyta</taxon>
        <taxon>Embryophyta</taxon>
        <taxon>Tracheophyta</taxon>
        <taxon>Spermatophyta</taxon>
        <taxon>Magnoliopsida</taxon>
        <taxon>eudicotyledons</taxon>
        <taxon>Gunneridae</taxon>
        <taxon>Pentapetalae</taxon>
        <taxon>asterids</taxon>
        <taxon>lamiids</taxon>
        <taxon>Lamiales</taxon>
        <taxon>Plantaginaceae</taxon>
        <taxon>Cheloneae</taxon>
        <taxon>Penstemon</taxon>
    </lineage>
</organism>
<dbReference type="Pfam" id="PF19259">
    <property type="entry name" value="Ty3_capsid"/>
    <property type="match status" value="1"/>
</dbReference>
<dbReference type="PROSITE" id="PS00086">
    <property type="entry name" value="CYTOCHROME_P450"/>
    <property type="match status" value="1"/>
</dbReference>
<dbReference type="InterPro" id="IPR001128">
    <property type="entry name" value="Cyt_P450"/>
</dbReference>
<dbReference type="SUPFAM" id="SSF48264">
    <property type="entry name" value="Cytochrome P450"/>
    <property type="match status" value="1"/>
</dbReference>
<reference evidence="7 8" key="1">
    <citation type="journal article" date="2023" name="bioRxiv">
        <title>Genome report: Whole genome sequence and annotation of Penstemon davidsonii.</title>
        <authorList>
            <person name="Ostevik K.L."/>
            <person name="Alabady M."/>
            <person name="Zhang M."/>
            <person name="Rausher M.D."/>
        </authorList>
    </citation>
    <scope>NUCLEOTIDE SEQUENCE [LARGE SCALE GENOMIC DNA]</scope>
    <source>
        <strain evidence="7">DNT005</strain>
        <tissue evidence="7">Whole leaf</tissue>
    </source>
</reference>
<evidence type="ECO:0000256" key="5">
    <source>
        <dbReference type="SAM" id="MobiDB-lite"/>
    </source>
</evidence>
<gene>
    <name evidence="7" type="ORF">RD792_006968</name>
</gene>
<name>A0ABR0D553_9LAMI</name>
<dbReference type="InterPro" id="IPR002401">
    <property type="entry name" value="Cyt_P450_E_grp-I"/>
</dbReference>
<dbReference type="Gene3D" id="1.10.630.10">
    <property type="entry name" value="Cytochrome P450"/>
    <property type="match status" value="1"/>
</dbReference>
<dbReference type="InterPro" id="IPR036396">
    <property type="entry name" value="Cyt_P450_sf"/>
</dbReference>
<proteinExistence type="inferred from homology"/>